<dbReference type="PANTHER" id="PTHR46290:SF1">
    <property type="entry name" value="DI-N-ACETYLCHITOBIASE"/>
    <property type="match status" value="1"/>
</dbReference>
<feature type="non-terminal residue" evidence="4">
    <location>
        <position position="129"/>
    </location>
</feature>
<gene>
    <name evidence="4" type="primary">ORF67212</name>
</gene>
<feature type="chain" id="PRO_5002111170" evidence="3">
    <location>
        <begin position="21"/>
        <end position="129"/>
    </location>
</feature>
<dbReference type="PANTHER" id="PTHR46290">
    <property type="entry name" value="DI-N-ACETYLCHITOBIASE"/>
    <property type="match status" value="1"/>
</dbReference>
<keyword evidence="1" id="KW-0378">Hydrolase</keyword>
<evidence type="ECO:0000256" key="1">
    <source>
        <dbReference type="ARBA" id="ARBA00022801"/>
    </source>
</evidence>
<accession>A0A0B6ZJH4</accession>
<protein>
    <submittedName>
        <fullName evidence="4">Uncharacterized protein</fullName>
    </submittedName>
</protein>
<name>A0A0B6ZJH4_9EUPU</name>
<dbReference type="GO" id="GO:0016798">
    <property type="term" value="F:hydrolase activity, acting on glycosyl bonds"/>
    <property type="evidence" value="ECO:0007669"/>
    <property type="project" value="UniProtKB-KW"/>
</dbReference>
<feature type="signal peptide" evidence="3">
    <location>
        <begin position="1"/>
        <end position="20"/>
    </location>
</feature>
<reference evidence="4" key="1">
    <citation type="submission" date="2014-12" db="EMBL/GenBank/DDBJ databases">
        <title>Insight into the proteome of Arion vulgaris.</title>
        <authorList>
            <person name="Aradska J."/>
            <person name="Bulat T."/>
            <person name="Smidak R."/>
            <person name="Sarate P."/>
            <person name="Gangsoo J."/>
            <person name="Sialana F."/>
            <person name="Bilban M."/>
            <person name="Lubec G."/>
        </authorList>
    </citation>
    <scope>NUCLEOTIDE SEQUENCE</scope>
    <source>
        <tissue evidence="4">Skin</tissue>
    </source>
</reference>
<evidence type="ECO:0000256" key="2">
    <source>
        <dbReference type="ARBA" id="ARBA00023295"/>
    </source>
</evidence>
<keyword evidence="2" id="KW-0326">Glycosidase</keyword>
<organism evidence="4">
    <name type="scientific">Arion vulgaris</name>
    <dbReference type="NCBI Taxonomy" id="1028688"/>
    <lineage>
        <taxon>Eukaryota</taxon>
        <taxon>Metazoa</taxon>
        <taxon>Spiralia</taxon>
        <taxon>Lophotrochozoa</taxon>
        <taxon>Mollusca</taxon>
        <taxon>Gastropoda</taxon>
        <taxon>Heterobranchia</taxon>
        <taxon>Euthyneura</taxon>
        <taxon>Panpulmonata</taxon>
        <taxon>Eupulmonata</taxon>
        <taxon>Stylommatophora</taxon>
        <taxon>Helicina</taxon>
        <taxon>Arionoidea</taxon>
        <taxon>Arionidae</taxon>
        <taxon>Arion</taxon>
    </lineage>
</organism>
<dbReference type="GO" id="GO:0009313">
    <property type="term" value="P:oligosaccharide catabolic process"/>
    <property type="evidence" value="ECO:0007669"/>
    <property type="project" value="TreeGrafter"/>
</dbReference>
<evidence type="ECO:0000256" key="3">
    <source>
        <dbReference type="SAM" id="SignalP"/>
    </source>
</evidence>
<sequence length="129" mass="14893">MKSIFYFSWVFMIFINSAISETSGTSIEFSKDQLACPCNVTQWCNVITDVSRKEVFAFSIDNDESHWNLFDWTKLTTIVMFGYINSDLMCLAHSHNVRVVILGNVNEATFTDPTKRQAWISQQYNIVKT</sequence>
<proteinExistence type="predicted"/>
<dbReference type="InterPro" id="IPR051887">
    <property type="entry name" value="GH18_Domain-Containing"/>
</dbReference>
<dbReference type="AlphaFoldDB" id="A0A0B6ZJH4"/>
<dbReference type="EMBL" id="HACG01021808">
    <property type="protein sequence ID" value="CEK68673.1"/>
    <property type="molecule type" value="Transcribed_RNA"/>
</dbReference>
<dbReference type="GO" id="GO:0005615">
    <property type="term" value="C:extracellular space"/>
    <property type="evidence" value="ECO:0007669"/>
    <property type="project" value="TreeGrafter"/>
</dbReference>
<keyword evidence="3" id="KW-0732">Signal</keyword>
<evidence type="ECO:0000313" key="4">
    <source>
        <dbReference type="EMBL" id="CEK68673.1"/>
    </source>
</evidence>